<feature type="coiled-coil region" evidence="1">
    <location>
        <begin position="591"/>
        <end position="670"/>
    </location>
</feature>
<dbReference type="Proteomes" id="UP000002218">
    <property type="component" value="Chromosome"/>
</dbReference>
<accession>C8XHH4</accession>
<gene>
    <name evidence="3" type="ordered locus">Namu_3985</name>
</gene>
<feature type="compositionally biased region" description="Polar residues" evidence="2">
    <location>
        <begin position="1"/>
        <end position="11"/>
    </location>
</feature>
<proteinExistence type="predicted"/>
<dbReference type="EMBL" id="CP001737">
    <property type="protein sequence ID" value="ACV80277.1"/>
    <property type="molecule type" value="Genomic_DNA"/>
</dbReference>
<feature type="compositionally biased region" description="Gly residues" evidence="2">
    <location>
        <begin position="227"/>
        <end position="247"/>
    </location>
</feature>
<dbReference type="InParanoid" id="C8XHH4"/>
<evidence type="ECO:0000256" key="1">
    <source>
        <dbReference type="SAM" id="Coils"/>
    </source>
</evidence>
<dbReference type="KEGG" id="nml:Namu_3985"/>
<dbReference type="eggNOG" id="COG1196">
    <property type="taxonomic scope" value="Bacteria"/>
</dbReference>
<dbReference type="InterPro" id="IPR007139">
    <property type="entry name" value="DUF349"/>
</dbReference>
<feature type="compositionally biased region" description="Pro residues" evidence="2">
    <location>
        <begin position="105"/>
        <end position="118"/>
    </location>
</feature>
<dbReference type="HOGENOM" id="CLU_024630_2_0_11"/>
<protein>
    <recommendedName>
        <fullName evidence="5">DUF349 domain-containing protein</fullName>
    </recommendedName>
</protein>
<feature type="region of interest" description="Disordered" evidence="2">
    <location>
        <begin position="1"/>
        <end position="259"/>
    </location>
</feature>
<evidence type="ECO:0008006" key="5">
    <source>
        <dbReference type="Google" id="ProtNLM"/>
    </source>
</evidence>
<keyword evidence="1" id="KW-0175">Coiled coil</keyword>
<dbReference type="STRING" id="479431.Namu_3985"/>
<feature type="compositionally biased region" description="Low complexity" evidence="2">
    <location>
        <begin position="191"/>
        <end position="221"/>
    </location>
</feature>
<dbReference type="AlphaFoldDB" id="C8XHH4"/>
<feature type="compositionally biased region" description="Low complexity" evidence="2">
    <location>
        <begin position="73"/>
        <end position="83"/>
    </location>
</feature>
<evidence type="ECO:0000256" key="2">
    <source>
        <dbReference type="SAM" id="MobiDB-lite"/>
    </source>
</evidence>
<reference evidence="3 4" key="2">
    <citation type="journal article" date="2010" name="Stand. Genomic Sci.">
        <title>Complete genome sequence of Nakamurella multipartita type strain (Y-104).</title>
        <authorList>
            <person name="Tice H."/>
            <person name="Mayilraj S."/>
            <person name="Sims D."/>
            <person name="Lapidus A."/>
            <person name="Nolan M."/>
            <person name="Lucas S."/>
            <person name="Glavina Del Rio T."/>
            <person name="Copeland A."/>
            <person name="Cheng J.F."/>
            <person name="Meincke L."/>
            <person name="Bruce D."/>
            <person name="Goodwin L."/>
            <person name="Pitluck S."/>
            <person name="Ivanova N."/>
            <person name="Mavromatis K."/>
            <person name="Ovchinnikova G."/>
            <person name="Pati A."/>
            <person name="Chen A."/>
            <person name="Palaniappan K."/>
            <person name="Land M."/>
            <person name="Hauser L."/>
            <person name="Chang Y.J."/>
            <person name="Jeffries C.D."/>
            <person name="Detter J.C."/>
            <person name="Brettin T."/>
            <person name="Rohde M."/>
            <person name="Goker M."/>
            <person name="Bristow J."/>
            <person name="Eisen J.A."/>
            <person name="Markowitz V."/>
            <person name="Hugenholtz P."/>
            <person name="Kyrpides N.C."/>
            <person name="Klenk H.P."/>
            <person name="Chen F."/>
        </authorList>
    </citation>
    <scope>NUCLEOTIDE SEQUENCE [LARGE SCALE GENOMIC DNA]</scope>
    <source>
        <strain evidence="4">ATCC 700099 / DSM 44233 / CIP 104796 / JCM 9543 / NBRC 105858 / Y-104</strain>
    </source>
</reference>
<sequence length="673" mass="71170">MPDDVTTTEGHSSGEPAGADRPDPTLSVPETPDSPDIPTPEPGAPAPAPEVPDLPELPDLPDLPDAPAPPSTTTPTDDAAPAAGTDEGSAAGADELAHAGSSGPVPMPTVAPRTPPVAIPTVAPSIEPAPMPSPITTSTPADAPDQPTVEPATDQPAPADQADAAPAEQTDAAPADQADAAPADQSDDAAPEPAAAPHPDADPATSTPAPATPGQRPGQRGPRPRGGRPGSPGSRPGGRPGGPGGGRPSPVPATPTHAPAHSTVVEPVVDSVDPHEWGRIDDDGVVYVRTAAGERAIGNWQAGDAEAGLAHFGRKFDDFNTEIALLEARLASGTGDPKATKAQAIALRDQVESLSAIGDLDNAAVRLEIVIGVADAAIAGASTARIAARNAAIKAKEDLCAEAEALAESTQWKSTGDRLKAIVDEWRTIRGIDRKTDDALWKRFAKARDTFTRRRGSHFAELDKQRGAAREAKEELIKRAEALSDASDWGETAAKYRALMEEWKATGRAPRDVEDALWARFRAAQEKFFSRRNKVFSDRDAEFAANAATKEKLLTEAEKIDPAAGLDQAKAKMRSIHERWEAAGKVPRERIRDLDQRLKTIEDRIKAAEDRQWRRTDPETDARVAQFRARVESFQAQAAKARAAGDERKAKQAEAQAKQWEEWLKTAQSAVDR</sequence>
<reference evidence="4" key="1">
    <citation type="submission" date="2009-09" db="EMBL/GenBank/DDBJ databases">
        <title>The complete genome of Nakamurella multipartita DSM 44233.</title>
        <authorList>
            <consortium name="US DOE Joint Genome Institute (JGI-PGF)"/>
            <person name="Lucas S."/>
            <person name="Copeland A."/>
            <person name="Lapidus A."/>
            <person name="Glavina del Rio T."/>
            <person name="Dalin E."/>
            <person name="Tice H."/>
            <person name="Bruce D."/>
            <person name="Goodwin L."/>
            <person name="Pitluck S."/>
            <person name="Kyrpides N."/>
            <person name="Mavromatis K."/>
            <person name="Ivanova N."/>
            <person name="Ovchinnikova G."/>
            <person name="Sims D."/>
            <person name="Meincke L."/>
            <person name="Brettin T."/>
            <person name="Detter J.C."/>
            <person name="Han C."/>
            <person name="Larimer F."/>
            <person name="Land M."/>
            <person name="Hauser L."/>
            <person name="Markowitz V."/>
            <person name="Cheng J.-F."/>
            <person name="Hugenholtz P."/>
            <person name="Woyke T."/>
            <person name="Wu D."/>
            <person name="Klenk H.-P."/>
            <person name="Eisen J.A."/>
        </authorList>
    </citation>
    <scope>NUCLEOTIDE SEQUENCE [LARGE SCALE GENOMIC DNA]</scope>
    <source>
        <strain evidence="4">ATCC 700099 / DSM 44233 / CIP 104796 / JCM 9543 / NBRC 105858 / Y-104</strain>
    </source>
</reference>
<keyword evidence="4" id="KW-1185">Reference proteome</keyword>
<evidence type="ECO:0000313" key="3">
    <source>
        <dbReference type="EMBL" id="ACV80277.1"/>
    </source>
</evidence>
<feature type="compositionally biased region" description="Pro residues" evidence="2">
    <location>
        <begin position="35"/>
        <end position="52"/>
    </location>
</feature>
<dbReference type="Pfam" id="PF03993">
    <property type="entry name" value="DUF349"/>
    <property type="match status" value="3"/>
</dbReference>
<evidence type="ECO:0000313" key="4">
    <source>
        <dbReference type="Proteomes" id="UP000002218"/>
    </source>
</evidence>
<organism evidence="3 4">
    <name type="scientific">Nakamurella multipartita (strain ATCC 700099 / DSM 44233 / CIP 104796 / JCM 9543 / NBRC 105858 / Y-104)</name>
    <name type="common">Microsphaera multipartita</name>
    <dbReference type="NCBI Taxonomy" id="479431"/>
    <lineage>
        <taxon>Bacteria</taxon>
        <taxon>Bacillati</taxon>
        <taxon>Actinomycetota</taxon>
        <taxon>Actinomycetes</taxon>
        <taxon>Nakamurellales</taxon>
        <taxon>Nakamurellaceae</taxon>
        <taxon>Nakamurella</taxon>
    </lineage>
</organism>
<feature type="compositionally biased region" description="Low complexity" evidence="2">
    <location>
        <begin position="151"/>
        <end position="184"/>
    </location>
</feature>
<name>C8XHH4_NAKMY</name>